<sequence length="124" mass="13870">MNTRLACALLIFFPALSVVSSSSNASMNQGQTMYPDVVHYRGGGATKPCDRLSGECDEYIDEWDSEMTRRWLAGKRYISYRSLMQNAVPCNERGRSYYNCGASGRVNPYTRGCSIITLCARITD</sequence>
<proteinExistence type="inferred from homology"/>
<evidence type="ECO:0000256" key="1">
    <source>
        <dbReference type="ARBA" id="ARBA00004613"/>
    </source>
</evidence>
<dbReference type="GO" id="GO:0005179">
    <property type="term" value="F:hormone activity"/>
    <property type="evidence" value="ECO:0007669"/>
    <property type="project" value="UniProtKB-KW"/>
</dbReference>
<dbReference type="InterPro" id="IPR008801">
    <property type="entry name" value="RALF"/>
</dbReference>
<reference evidence="8" key="1">
    <citation type="submission" date="2019-09" db="EMBL/GenBank/DDBJ databases">
        <title>Draft genome information of white flower Hibiscus syriacus.</title>
        <authorList>
            <person name="Kim Y.-M."/>
        </authorList>
    </citation>
    <scope>NUCLEOTIDE SEQUENCE [LARGE SCALE GENOMIC DNA]</scope>
    <source>
        <strain evidence="8">YM2019G1</strain>
    </source>
</reference>
<evidence type="ECO:0000256" key="7">
    <source>
        <dbReference type="SAM" id="SignalP"/>
    </source>
</evidence>
<dbReference type="AlphaFoldDB" id="A0A6A2WM87"/>
<keyword evidence="4" id="KW-0372">Hormone</keyword>
<evidence type="ECO:0000256" key="5">
    <source>
        <dbReference type="ARBA" id="ARBA00022729"/>
    </source>
</evidence>
<dbReference type="PANTHER" id="PTHR33136">
    <property type="entry name" value="RAPID ALKALINIZATION FACTOR-LIKE"/>
    <property type="match status" value="1"/>
</dbReference>
<evidence type="ECO:0000313" key="9">
    <source>
        <dbReference type="Proteomes" id="UP000436088"/>
    </source>
</evidence>
<feature type="chain" id="PRO_5025432918" evidence="7">
    <location>
        <begin position="22"/>
        <end position="124"/>
    </location>
</feature>
<dbReference type="EMBL" id="VEPZ02001728">
    <property type="protein sequence ID" value="KAE8660898.1"/>
    <property type="molecule type" value="Genomic_DNA"/>
</dbReference>
<keyword evidence="5 7" id="KW-0732">Signal</keyword>
<comment type="caution">
    <text evidence="8">The sequence shown here is derived from an EMBL/GenBank/DDBJ whole genome shotgun (WGS) entry which is preliminary data.</text>
</comment>
<dbReference type="GO" id="GO:0019722">
    <property type="term" value="P:calcium-mediated signaling"/>
    <property type="evidence" value="ECO:0007669"/>
    <property type="project" value="TreeGrafter"/>
</dbReference>
<name>A0A6A2WM87_HIBSY</name>
<dbReference type="GO" id="GO:0040008">
    <property type="term" value="P:regulation of growth"/>
    <property type="evidence" value="ECO:0007669"/>
    <property type="project" value="UniProtKB-ARBA"/>
</dbReference>
<dbReference type="Proteomes" id="UP000436088">
    <property type="component" value="Unassembled WGS sequence"/>
</dbReference>
<keyword evidence="9" id="KW-1185">Reference proteome</keyword>
<dbReference type="PANTHER" id="PTHR33136:SF6">
    <property type="entry name" value="PROTEIN RALF-LIKE 34"/>
    <property type="match status" value="1"/>
</dbReference>
<comment type="similarity">
    <text evidence="2">Belongs to the plant rapid alkalinization factor (RALF) family.</text>
</comment>
<accession>A0A6A2WM87</accession>
<keyword evidence="6" id="KW-1015">Disulfide bond</keyword>
<keyword evidence="3" id="KW-0964">Secreted</keyword>
<dbReference type="GO" id="GO:0005576">
    <property type="term" value="C:extracellular region"/>
    <property type="evidence" value="ECO:0007669"/>
    <property type="project" value="UniProtKB-SubCell"/>
</dbReference>
<comment type="subcellular location">
    <subcellularLocation>
        <location evidence="1">Secreted</location>
    </subcellularLocation>
</comment>
<gene>
    <name evidence="8" type="ORF">F3Y22_tig00116944pilonHSYRG00049</name>
</gene>
<dbReference type="GO" id="GO:0009506">
    <property type="term" value="C:plasmodesma"/>
    <property type="evidence" value="ECO:0007669"/>
    <property type="project" value="TreeGrafter"/>
</dbReference>
<evidence type="ECO:0000313" key="8">
    <source>
        <dbReference type="EMBL" id="KAE8660898.1"/>
    </source>
</evidence>
<organism evidence="8 9">
    <name type="scientific">Hibiscus syriacus</name>
    <name type="common">Rose of Sharon</name>
    <dbReference type="NCBI Taxonomy" id="106335"/>
    <lineage>
        <taxon>Eukaryota</taxon>
        <taxon>Viridiplantae</taxon>
        <taxon>Streptophyta</taxon>
        <taxon>Embryophyta</taxon>
        <taxon>Tracheophyta</taxon>
        <taxon>Spermatophyta</taxon>
        <taxon>Magnoliopsida</taxon>
        <taxon>eudicotyledons</taxon>
        <taxon>Gunneridae</taxon>
        <taxon>Pentapetalae</taxon>
        <taxon>rosids</taxon>
        <taxon>malvids</taxon>
        <taxon>Malvales</taxon>
        <taxon>Malvaceae</taxon>
        <taxon>Malvoideae</taxon>
        <taxon>Hibiscus</taxon>
    </lineage>
</organism>
<evidence type="ECO:0000256" key="3">
    <source>
        <dbReference type="ARBA" id="ARBA00022525"/>
    </source>
</evidence>
<feature type="signal peptide" evidence="7">
    <location>
        <begin position="1"/>
        <end position="21"/>
    </location>
</feature>
<evidence type="ECO:0000256" key="4">
    <source>
        <dbReference type="ARBA" id="ARBA00022702"/>
    </source>
</evidence>
<evidence type="ECO:0000256" key="6">
    <source>
        <dbReference type="ARBA" id="ARBA00023157"/>
    </source>
</evidence>
<dbReference type="Pfam" id="PF05498">
    <property type="entry name" value="RALF"/>
    <property type="match status" value="1"/>
</dbReference>
<evidence type="ECO:0000256" key="2">
    <source>
        <dbReference type="ARBA" id="ARBA00009178"/>
    </source>
</evidence>
<protein>
    <submittedName>
        <fullName evidence="8">Rapid alkalinization factor</fullName>
    </submittedName>
</protein>